<sequence>MAPLETKPTADEVITYGSRSSTPPELRLIHYNDVYHLDASSAEPVGGIARFMTVCKEYQEGDRFKDQPGCLTLFSGDAFNPSLESSITKGSHMVPILNALQTDCASLGNHDLDFGVAQFQHLASKCNFPWVIANVLDPALGKDVPIGNAKRTHMITSSNGLKIGIIGLGEREWLETINSLPPNLIYKSASETARELIPQLRAEGADVIVALTHMREPNDNKLAENVGDQIDIILGGHDHYYSHSFINGCHVLRSGTDFKQLSYIEARPTPDGSPRKWDFTIYRRDIVSSTLEHKPTLELAEKLTAKLRQSLEKAVGWTAAPLDARFTTVRLRESNMGNFVCDIMRHHYNADCCIMAAGTIRGDQIYPPGPVRVKDITDCFPFEDPVVVIKVTGKAIREALENGVSMYPALEGRFPQVSNIKFTFDPKQPVGERVSEVDIAGDGYQPEKLYVLATRGYMGRGKDGYKSLLIEEEGGQAVELVSEENGILISMMLRQYFMSLKVLDQWAQWGPWMRSHWDKVVSNVTKSHPCIAPKKTSIPTPATEEPVTPVSAHGGKHGWDHFSPQRIRERRSSVGPLTERDTDVERDDPSPLPELRSLHGIVEEDTDEEHELRIMRKVFRKWCRKAGVRATAADGLEEHEVDCDWTRPIAPTIEDELPEGYKRALLLYVKENPYPNLLKFQKLHQEFEDFKRRSIEQIQSSLDEADDSIDHDEPGATLLWFGEHEGDYEADGFVVPDSEPEEEETEDDSDDDGDSDAPWNRDDQVDPADELRRELDDLDDEVFDETTDAVEMEGGRGHRQNEKLPDDPTSLVDLDSDVSLPDIKDIGAFSQAKKQATSPLRQQRLTMRPKLGRHFREDRHSETSPDTTSHAVTPSPFKRRRLLRKGDIKCRPNSGSDTDDQPLVHTTDGPRSDGSCAEIPSVTEIASEDEEGDDELLQNTARRRSTRNRHARFRIQSESRSSGISDAEDLEDSPSNKGQAIEEILLAEEAATTLI</sequence>
<feature type="compositionally biased region" description="Basic and acidic residues" evidence="3">
    <location>
        <begin position="566"/>
        <end position="589"/>
    </location>
</feature>
<feature type="compositionally biased region" description="Low complexity" evidence="3">
    <location>
        <begin position="807"/>
        <end position="816"/>
    </location>
</feature>
<dbReference type="InterPro" id="IPR006179">
    <property type="entry name" value="5_nucleotidase/apyrase"/>
</dbReference>
<dbReference type="SUPFAM" id="SSF56300">
    <property type="entry name" value="Metallo-dependent phosphatases"/>
    <property type="match status" value="1"/>
</dbReference>
<dbReference type="EMBL" id="LJZO01000007">
    <property type="protein sequence ID" value="ROW01049.1"/>
    <property type="molecule type" value="Genomic_DNA"/>
</dbReference>
<feature type="compositionally biased region" description="Acidic residues" evidence="3">
    <location>
        <begin position="926"/>
        <end position="936"/>
    </location>
</feature>
<dbReference type="STRING" id="252740.A0A423WCE8"/>
<dbReference type="SUPFAM" id="SSF55816">
    <property type="entry name" value="5'-nucleotidase (syn. UDP-sugar hydrolase), C-terminal domain"/>
    <property type="match status" value="1"/>
</dbReference>
<dbReference type="PRINTS" id="PR01607">
    <property type="entry name" value="APYRASEFAMLY"/>
</dbReference>
<feature type="compositionally biased region" description="Basic and acidic residues" evidence="3">
    <location>
        <begin position="854"/>
        <end position="863"/>
    </location>
</feature>
<feature type="region of interest" description="Disordered" evidence="3">
    <location>
        <begin position="729"/>
        <end position="816"/>
    </location>
</feature>
<keyword evidence="7" id="KW-1185">Reference proteome</keyword>
<evidence type="ECO:0000259" key="4">
    <source>
        <dbReference type="Pfam" id="PF00149"/>
    </source>
</evidence>
<dbReference type="InterPro" id="IPR029052">
    <property type="entry name" value="Metallo-depent_PP-like"/>
</dbReference>
<evidence type="ECO:0000256" key="2">
    <source>
        <dbReference type="ARBA" id="ARBA00022729"/>
    </source>
</evidence>
<evidence type="ECO:0000313" key="7">
    <source>
        <dbReference type="Proteomes" id="UP000284375"/>
    </source>
</evidence>
<organism evidence="6 7">
    <name type="scientific">Cytospora chrysosperma</name>
    <name type="common">Cytospora canker fungus</name>
    <name type="synonym">Sphaeria chrysosperma</name>
    <dbReference type="NCBI Taxonomy" id="252740"/>
    <lineage>
        <taxon>Eukaryota</taxon>
        <taxon>Fungi</taxon>
        <taxon>Dikarya</taxon>
        <taxon>Ascomycota</taxon>
        <taxon>Pezizomycotina</taxon>
        <taxon>Sordariomycetes</taxon>
        <taxon>Sordariomycetidae</taxon>
        <taxon>Diaporthales</taxon>
        <taxon>Cytosporaceae</taxon>
        <taxon>Cytospora</taxon>
    </lineage>
</organism>
<dbReference type="Gene3D" id="3.60.21.10">
    <property type="match status" value="1"/>
</dbReference>
<feature type="compositionally biased region" description="Polar residues" evidence="3">
    <location>
        <begin position="832"/>
        <end position="845"/>
    </location>
</feature>
<accession>A0A423WCE8</accession>
<dbReference type="InterPro" id="IPR004843">
    <property type="entry name" value="Calcineurin-like_PHP"/>
</dbReference>
<dbReference type="InterPro" id="IPR041821">
    <property type="entry name" value="CG11883_N"/>
</dbReference>
<feature type="compositionally biased region" description="Basic residues" evidence="3">
    <location>
        <begin position="941"/>
        <end position="953"/>
    </location>
</feature>
<comment type="similarity">
    <text evidence="1">Belongs to the 5'-nucleotidase family.</text>
</comment>
<gene>
    <name evidence="6" type="ORF">VSDG_02911</name>
</gene>
<feature type="domain" description="Calcineurin-like phosphoesterase" evidence="4">
    <location>
        <begin position="27"/>
        <end position="241"/>
    </location>
</feature>
<feature type="compositionally biased region" description="Acidic residues" evidence="3">
    <location>
        <begin position="776"/>
        <end position="791"/>
    </location>
</feature>
<dbReference type="Proteomes" id="UP000284375">
    <property type="component" value="Unassembled WGS sequence"/>
</dbReference>
<dbReference type="Pfam" id="PF02872">
    <property type="entry name" value="5_nucleotid_C"/>
    <property type="match status" value="1"/>
</dbReference>
<dbReference type="GO" id="GO:0009166">
    <property type="term" value="P:nucleotide catabolic process"/>
    <property type="evidence" value="ECO:0007669"/>
    <property type="project" value="InterPro"/>
</dbReference>
<feature type="domain" description="5'-Nucleotidase C-terminal" evidence="5">
    <location>
        <begin position="324"/>
        <end position="466"/>
    </location>
</feature>
<feature type="compositionally biased region" description="Acidic residues" evidence="3">
    <location>
        <begin position="738"/>
        <end position="755"/>
    </location>
</feature>
<dbReference type="PANTHER" id="PTHR11575:SF48">
    <property type="entry name" value="5'-NUCLEOTIDASE"/>
    <property type="match status" value="1"/>
</dbReference>
<evidence type="ECO:0000256" key="3">
    <source>
        <dbReference type="SAM" id="MobiDB-lite"/>
    </source>
</evidence>
<feature type="region of interest" description="Disordered" evidence="3">
    <location>
        <begin position="1"/>
        <end position="20"/>
    </location>
</feature>
<evidence type="ECO:0000259" key="5">
    <source>
        <dbReference type="Pfam" id="PF02872"/>
    </source>
</evidence>
<evidence type="ECO:0000256" key="1">
    <source>
        <dbReference type="ARBA" id="ARBA00006654"/>
    </source>
</evidence>
<keyword evidence="2" id="KW-0732">Signal</keyword>
<feature type="compositionally biased region" description="Basic and acidic residues" evidence="3">
    <location>
        <begin position="793"/>
        <end position="806"/>
    </location>
</feature>
<dbReference type="GO" id="GO:0016787">
    <property type="term" value="F:hydrolase activity"/>
    <property type="evidence" value="ECO:0007669"/>
    <property type="project" value="InterPro"/>
</dbReference>
<evidence type="ECO:0000313" key="6">
    <source>
        <dbReference type="EMBL" id="ROW01049.1"/>
    </source>
</evidence>
<feature type="compositionally biased region" description="Low complexity" evidence="3">
    <location>
        <begin position="539"/>
        <end position="550"/>
    </location>
</feature>
<feature type="compositionally biased region" description="Basic and acidic residues" evidence="3">
    <location>
        <begin position="759"/>
        <end position="775"/>
    </location>
</feature>
<proteinExistence type="inferred from homology"/>
<dbReference type="InterPro" id="IPR008334">
    <property type="entry name" value="5'-Nucleotdase_C"/>
</dbReference>
<dbReference type="Gene3D" id="3.90.780.10">
    <property type="entry name" value="5'-Nucleotidase, C-terminal domain"/>
    <property type="match status" value="1"/>
</dbReference>
<feature type="region of interest" description="Disordered" evidence="3">
    <location>
        <begin position="829"/>
        <end position="979"/>
    </location>
</feature>
<reference evidence="6 7" key="1">
    <citation type="submission" date="2015-09" db="EMBL/GenBank/DDBJ databases">
        <title>Host preference determinants of Valsa canker pathogens revealed by comparative genomics.</title>
        <authorList>
            <person name="Yin Z."/>
            <person name="Huang L."/>
        </authorList>
    </citation>
    <scope>NUCLEOTIDE SEQUENCE [LARGE SCALE GENOMIC DNA]</scope>
    <source>
        <strain evidence="6 7">YSFL</strain>
    </source>
</reference>
<dbReference type="OrthoDB" id="10252235at2759"/>
<dbReference type="CDD" id="cd07406">
    <property type="entry name" value="MPP_CG11883_N"/>
    <property type="match status" value="1"/>
</dbReference>
<name>A0A423WCE8_CYTCH</name>
<dbReference type="InterPro" id="IPR036907">
    <property type="entry name" value="5'-Nucleotdase_C_sf"/>
</dbReference>
<comment type="caution">
    <text evidence="6">The sequence shown here is derived from an EMBL/GenBank/DDBJ whole genome shotgun (WGS) entry which is preliminary data.</text>
</comment>
<protein>
    <submittedName>
        <fullName evidence="6">Uncharacterized protein</fullName>
    </submittedName>
</protein>
<dbReference type="PANTHER" id="PTHR11575">
    <property type="entry name" value="5'-NUCLEOTIDASE-RELATED"/>
    <property type="match status" value="1"/>
</dbReference>
<dbReference type="Pfam" id="PF00149">
    <property type="entry name" value="Metallophos"/>
    <property type="match status" value="1"/>
</dbReference>
<feature type="region of interest" description="Disordered" evidence="3">
    <location>
        <begin position="532"/>
        <end position="595"/>
    </location>
</feature>
<dbReference type="AlphaFoldDB" id="A0A423WCE8"/>